<dbReference type="AlphaFoldDB" id="A0A2N5T4U9"/>
<dbReference type="Pfam" id="PF14303">
    <property type="entry name" value="NAM-associated"/>
    <property type="match status" value="1"/>
</dbReference>
<dbReference type="Proteomes" id="UP000235388">
    <property type="component" value="Unassembled WGS sequence"/>
</dbReference>
<feature type="region of interest" description="Disordered" evidence="1">
    <location>
        <begin position="1"/>
        <end position="27"/>
    </location>
</feature>
<keyword evidence="4" id="KW-1185">Reference proteome</keyword>
<dbReference type="PANTHER" id="PTHR45023:SF4">
    <property type="entry name" value="GLYCINE-RICH PROTEIN-RELATED"/>
    <property type="match status" value="1"/>
</dbReference>
<dbReference type="InterPro" id="IPR029466">
    <property type="entry name" value="NAM-associated_C"/>
</dbReference>
<evidence type="ECO:0000256" key="1">
    <source>
        <dbReference type="SAM" id="MobiDB-lite"/>
    </source>
</evidence>
<comment type="caution">
    <text evidence="3">The sequence shown here is derived from an EMBL/GenBank/DDBJ whole genome shotgun (WGS) entry which is preliminary data.</text>
</comment>
<accession>A0A2N5T4U9</accession>
<evidence type="ECO:0000313" key="3">
    <source>
        <dbReference type="EMBL" id="PLW20495.1"/>
    </source>
</evidence>
<dbReference type="OrthoDB" id="2516506at2759"/>
<reference evidence="3 4" key="1">
    <citation type="submission" date="2017-11" db="EMBL/GenBank/DDBJ databases">
        <title>De novo assembly and phasing of dikaryotic genomes from two isolates of Puccinia coronata f. sp. avenae, the causal agent of oat crown rust.</title>
        <authorList>
            <person name="Miller M.E."/>
            <person name="Zhang Y."/>
            <person name="Omidvar V."/>
            <person name="Sperschneider J."/>
            <person name="Schwessinger B."/>
            <person name="Raley C."/>
            <person name="Palmer J.M."/>
            <person name="Garnica D."/>
            <person name="Upadhyaya N."/>
            <person name="Rathjen J."/>
            <person name="Taylor J.M."/>
            <person name="Park R.F."/>
            <person name="Dodds P.N."/>
            <person name="Hirsch C.D."/>
            <person name="Kianian S.F."/>
            <person name="Figueroa M."/>
        </authorList>
    </citation>
    <scope>NUCLEOTIDE SEQUENCE [LARGE SCALE GENOMIC DNA]</scope>
    <source>
        <strain evidence="3">12NC29</strain>
    </source>
</reference>
<evidence type="ECO:0000313" key="4">
    <source>
        <dbReference type="Proteomes" id="UP000235388"/>
    </source>
</evidence>
<evidence type="ECO:0000259" key="2">
    <source>
        <dbReference type="Pfam" id="PF14303"/>
    </source>
</evidence>
<protein>
    <recommendedName>
        <fullName evidence="2">No apical meristem-associated C-terminal domain-containing protein</fullName>
    </recommendedName>
</protein>
<feature type="compositionally biased region" description="Pro residues" evidence="1">
    <location>
        <begin position="1"/>
        <end position="11"/>
    </location>
</feature>
<proteinExistence type="predicted"/>
<organism evidence="3 4">
    <name type="scientific">Puccinia coronata f. sp. avenae</name>
    <dbReference type="NCBI Taxonomy" id="200324"/>
    <lineage>
        <taxon>Eukaryota</taxon>
        <taxon>Fungi</taxon>
        <taxon>Dikarya</taxon>
        <taxon>Basidiomycota</taxon>
        <taxon>Pucciniomycotina</taxon>
        <taxon>Pucciniomycetes</taxon>
        <taxon>Pucciniales</taxon>
        <taxon>Pucciniaceae</taxon>
        <taxon>Puccinia</taxon>
    </lineage>
</organism>
<feature type="compositionally biased region" description="Basic residues" evidence="1">
    <location>
        <begin position="14"/>
        <end position="27"/>
    </location>
</feature>
<sequence length="270" mass="30218">MSAPNTNPPDPKPPKKKKSTQLAPRRRRTTCCVLAPRHLLFFDDKWTGLNTATLKFSAIYNSIQRNPPNGTFPDDWITAAKRIYQDQSKGLAFTSMMAWQKLRNAAKWRINCNTESTPLSVGLLSDPINGETTNGDLSATTIGFSTPSSTVQSASSLARPIGQKAAKKRRIDEAREGGSVSLFAKVVQEQLGAINANNKLTKDQNDISCERLVVEQKQLIIEEQCGQSEVQMNDLKMLREREEDLEDTKSKRVLQIMKEKIQNKWLSPDA</sequence>
<dbReference type="EMBL" id="PGCJ01000796">
    <property type="protein sequence ID" value="PLW20495.1"/>
    <property type="molecule type" value="Genomic_DNA"/>
</dbReference>
<name>A0A2N5T4U9_9BASI</name>
<gene>
    <name evidence="3" type="ORF">PCANC_20594</name>
</gene>
<dbReference type="PANTHER" id="PTHR45023">
    <property type="match status" value="1"/>
</dbReference>
<feature type="domain" description="No apical meristem-associated C-terminal" evidence="2">
    <location>
        <begin position="92"/>
        <end position="261"/>
    </location>
</feature>